<comment type="caution">
    <text evidence="1">The sequence shown here is derived from an EMBL/GenBank/DDBJ whole genome shotgun (WGS) entry which is preliminary data.</text>
</comment>
<dbReference type="RefSeq" id="WP_099642751.1">
    <property type="nucleotide sequence ID" value="NZ_NKHF01000065.1"/>
</dbReference>
<keyword evidence="2" id="KW-1185">Reference proteome</keyword>
<reference evidence="2" key="1">
    <citation type="journal article" date="2019" name="Genome Announc.">
        <title>Draft Genome Sequence of Pseudoalteromonas piscicida Strain 36Y ROTHPW, an Hypersaline Seawater Isolate from the South Coast of Sonora, Mexico.</title>
        <authorList>
            <person name="Sanchez-Diaz R."/>
            <person name="Molina-Garza Z.J."/>
            <person name="Cruz-Suarez L.E."/>
            <person name="Selvin J."/>
            <person name="Kiran G.S."/>
            <person name="Ibarra-Gamez J.C."/>
            <person name="Gomez-Gil B."/>
            <person name="Galaviz-Silva L."/>
        </authorList>
    </citation>
    <scope>NUCLEOTIDE SEQUENCE [LARGE SCALE GENOMIC DNA]</scope>
    <source>
        <strain evidence="2">36Y_RITHPW</strain>
    </source>
</reference>
<dbReference type="EMBL" id="NKHF01000065">
    <property type="protein sequence ID" value="PCK31056.1"/>
    <property type="molecule type" value="Genomic_DNA"/>
</dbReference>
<protein>
    <recommendedName>
        <fullName evidence="3">Orphan protein</fullName>
    </recommendedName>
</protein>
<evidence type="ECO:0008006" key="3">
    <source>
        <dbReference type="Google" id="ProtNLM"/>
    </source>
</evidence>
<evidence type="ECO:0000313" key="1">
    <source>
        <dbReference type="EMBL" id="PCK31056.1"/>
    </source>
</evidence>
<accession>A0A2A5JNP4</accession>
<dbReference type="OrthoDB" id="6295822at2"/>
<organism evidence="1 2">
    <name type="scientific">Pseudoalteromonas piscicida</name>
    <dbReference type="NCBI Taxonomy" id="43662"/>
    <lineage>
        <taxon>Bacteria</taxon>
        <taxon>Pseudomonadati</taxon>
        <taxon>Pseudomonadota</taxon>
        <taxon>Gammaproteobacteria</taxon>
        <taxon>Alteromonadales</taxon>
        <taxon>Pseudoalteromonadaceae</taxon>
        <taxon>Pseudoalteromonas</taxon>
    </lineage>
</organism>
<dbReference type="AlphaFoldDB" id="A0A2A5JNP4"/>
<sequence>MNSNDDRDIDMHEQARIMYYRACIAEFQQLGYQEAFLDEILRQRRVCNEPLHNPNPLQNE</sequence>
<proteinExistence type="predicted"/>
<evidence type="ECO:0000313" key="2">
    <source>
        <dbReference type="Proteomes" id="UP000228621"/>
    </source>
</evidence>
<dbReference type="Proteomes" id="UP000228621">
    <property type="component" value="Unassembled WGS sequence"/>
</dbReference>
<name>A0A2A5JNP4_PSEO7</name>
<gene>
    <name evidence="1" type="ORF">CEX98_14350</name>
</gene>